<organism evidence="4 5">
    <name type="scientific">Methylogaea oryzae</name>
    <dbReference type="NCBI Taxonomy" id="1295382"/>
    <lineage>
        <taxon>Bacteria</taxon>
        <taxon>Pseudomonadati</taxon>
        <taxon>Pseudomonadota</taxon>
        <taxon>Gammaproteobacteria</taxon>
        <taxon>Methylococcales</taxon>
        <taxon>Methylococcaceae</taxon>
        <taxon>Methylogaea</taxon>
    </lineage>
</organism>
<dbReference type="PROSITE" id="PS51257">
    <property type="entry name" value="PROKAR_LIPOPROTEIN"/>
    <property type="match status" value="1"/>
</dbReference>
<evidence type="ECO:0000256" key="2">
    <source>
        <dbReference type="SAM" id="SignalP"/>
    </source>
</evidence>
<dbReference type="PANTHER" id="PTHR30483">
    <property type="entry name" value="LEUCINE-SPECIFIC-BINDING PROTEIN"/>
    <property type="match status" value="1"/>
</dbReference>
<dbReference type="Pfam" id="PF13458">
    <property type="entry name" value="Peripla_BP_6"/>
    <property type="match status" value="1"/>
</dbReference>
<evidence type="ECO:0000313" key="5">
    <source>
        <dbReference type="Proteomes" id="UP000824988"/>
    </source>
</evidence>
<dbReference type="Proteomes" id="UP000824988">
    <property type="component" value="Chromosome"/>
</dbReference>
<dbReference type="EMBL" id="AP019782">
    <property type="protein sequence ID" value="BBL72736.1"/>
    <property type="molecule type" value="Genomic_DNA"/>
</dbReference>
<evidence type="ECO:0000259" key="3">
    <source>
        <dbReference type="Pfam" id="PF13458"/>
    </source>
</evidence>
<name>A0A8D5AM25_9GAMM</name>
<dbReference type="InterPro" id="IPR028081">
    <property type="entry name" value="Leu-bd"/>
</dbReference>
<keyword evidence="5" id="KW-1185">Reference proteome</keyword>
<feature type="chain" id="PRO_5034445744" evidence="2">
    <location>
        <begin position="27"/>
        <end position="399"/>
    </location>
</feature>
<dbReference type="InterPro" id="IPR051010">
    <property type="entry name" value="BCAA_transport"/>
</dbReference>
<reference evidence="4" key="1">
    <citation type="submission" date="2019-06" db="EMBL/GenBank/DDBJ databases">
        <title>Complete genome sequence of Methylogaea oryzae strain JCM16910.</title>
        <authorList>
            <person name="Asakawa S."/>
        </authorList>
    </citation>
    <scope>NUCLEOTIDE SEQUENCE</scope>
    <source>
        <strain evidence="4">E10</strain>
    </source>
</reference>
<feature type="domain" description="Leucine-binding protein" evidence="3">
    <location>
        <begin position="29"/>
        <end position="372"/>
    </location>
</feature>
<sequence>MANRRNRPSRLCLLLAWALACAAANAAAPIKIAVDGEFGLPNSTSAQAVRAGAQIAAAEINAAGGVLGRPLEIVERDNRAVPARALNNLRELAQDPDVVAVMCTRYSPVVVETLPEIHRLKLPLLDPWAAADGITDNGYIPNYVFRLSLRDAWALAAMMRYAKQKGAHKVGILTPNTEWGRSSLKAAKRAAIQETHQEIVSVQWYDWGDPGIAERYQTLRRAGAEALVFVANDREAVILLKEMAQLPVEQRLPVISHWGVTGGDFFEQAGASLSSVDFAVVQTYSFIGKTDPVAQRVLAGLQKLTGNGDPRKVVAPVGVAHAYDLVHLLAQAIERAKSTDRAAVRNALENLGPYQGLLGRFKQPFTRQRHDALSPDSVFMARYAADGAIEPLPKKPAAH</sequence>
<dbReference type="CDD" id="cd19979">
    <property type="entry name" value="PBP1_ABC_ligand_binding-like"/>
    <property type="match status" value="1"/>
</dbReference>
<gene>
    <name evidence="4" type="ORF">MoryE10_33420</name>
</gene>
<proteinExistence type="predicted"/>
<accession>A0A8D5AM25</accession>
<evidence type="ECO:0000256" key="1">
    <source>
        <dbReference type="ARBA" id="ARBA00022729"/>
    </source>
</evidence>
<dbReference type="PANTHER" id="PTHR30483:SF6">
    <property type="entry name" value="PERIPLASMIC BINDING PROTEIN OF ABC TRANSPORTER FOR NATURAL AMINO ACIDS"/>
    <property type="match status" value="1"/>
</dbReference>
<protein>
    <submittedName>
        <fullName evidence="4">Amino acid ABC transporter substrate-binding protein</fullName>
    </submittedName>
</protein>
<keyword evidence="1 2" id="KW-0732">Signal</keyword>
<feature type="signal peptide" evidence="2">
    <location>
        <begin position="1"/>
        <end position="26"/>
    </location>
</feature>
<dbReference type="AlphaFoldDB" id="A0A8D5AM25"/>
<evidence type="ECO:0000313" key="4">
    <source>
        <dbReference type="EMBL" id="BBL72736.1"/>
    </source>
</evidence>
<dbReference type="KEGG" id="moz:MoryE10_33420"/>